<evidence type="ECO:0000313" key="3">
    <source>
        <dbReference type="EMBL" id="CAF1477262.1"/>
    </source>
</evidence>
<feature type="transmembrane region" description="Helical" evidence="1">
    <location>
        <begin position="496"/>
        <end position="514"/>
    </location>
</feature>
<sequence>MSVRRLIRWFHNRIQNYNLFITGEDEYEDNIHQSKDPTTILKQQRYTTWLYIFLLMIFLYTLFFIALLSPQRRTVIIENITPIVFKELSSEHGETLSCPCSTITTTYKTFVTNNISSHPVCSSVFVSREWIEALYIADASRYLVIDFRTTAKSQFDLLAALCTASKDAVFQALNDIDNQELVTVQLLETANVQSQVEANVDFILAMASSKITSILNFLQVLYQSNTLVSALNTNALVTFYDSRALGTFPKMYIDPTYYLHLTPNYTNLEYALSCAYGNSTAPAGIFTMPNPQYKENHQNWAHAPVSLAPYAFNMIDGFFGGCTPLDALLASTLDCLYKVNCLKNMTGYFPRLDDTKSFWNNTLPPSEQLNISVKNLIKSLFIEGRSTEVNYMKYFNQCSPSFCTYTTTDQINFSYIITLLISLYGGLTAILRFIAPVLINAILIVKNRTLKININHQRCLTSIHKLGEWIKQLNLFKSVADRTTDDIKQQRITTRLYLILFTSLILIFLLYHSFNTQTVIMVQYNPSFLTYKHLQTMYLNTLKCPCSKIAMPYKTFTSLSPTLHQICSSDLIGESWISFLVEVGTYNPENTWVTESGRYFQMLSSLCQLIKQTIDENVRRFLSQTFATSHVLIEPDFNAQLNATISQFTQSINISFSLLIEVMRTFMQIDQPLTIFTTADYSQLIPLIVVNNNTGQDEIQIKFQWNTLLNDDVFDTNCVCAFDTQCRSPLRVKIIDTLSILTQSLNSWSDIIGYRPLGMFEGCFTIDSLLLSTLECYFSTLDCLPIILYNLNQARISTEIPWINVHPLFYRETSTRFARNTSLKLILKEIMIEQWNPSFLFNDYYDVCAPDYCTYSETKYGESFIEILIALVSMIGGLMVVLRIITPLLIKLIFRVSHPQVKNRQPERRNLSYRFKINLKKLSMFVQSKLLNLNLFPPWTFGSDIERTTAKYYGQLSTRLYIVVLVLSIVISALYTVIRPQTLTKTFVNPSFDTYSRLIRDHKNELQCPCSTISSPYKNYVAIQPIIHQICSSRFVSSAWRMNLTNDLTSDLSTYDEKDYRRFLSAHLQFLTQLCELSNQSVEYSIQQSLSSLFITNQLLSETLFVPHIESMINMTKSSAPVTLARLLFLLRSTSRGNAFVSTYGTNFHYIIPFYVTLGKVVCHTEAAIYDNNCSCGLNTTCTVQASFTTANSSKPVPIDGLKIGCTPSESFLASTLQCFYNSSCIDLIYEMANSRMSDIPDPLNTTISRFSVNMTVADLVNELFVERWSTIMDYSSYFHICSPKSCSYTYRQQLDSFYTVTYLLGLYGGLSLILKWICPKIIYLMMKFYENRKKRRHLVEPIRNIETTTNGIKRKSLNTHQKTTPLETKPTVSIQTINSFWTSLGYCGLGLVLFGLIATLLIASTFYYIRQNNKQSKTINDVSNRTVNFNISISNNVTLEVFNTTNTFTIQDNSSILYSTYISALTTRSPKYCRQTFCTGSLYHYQALLINVSTSGYYSIASGGGLYVYGCLYNGTFDPLFPSENLIVENREGPVLGQFGIKYFFQSTETYILVVTTQYAGDTEVFWLFGFGVAPITYNQLNLTDLPVVQSTYSSALTDFSLTYSRSYNSSELIYYYQAIRINVATSGYYTIASSSPMDTCGYLYNGTFDPSFISQNLIVADDLYMGYHRLALVYFLQSAETYIVVVTTAYPFDIGTFSLNGYGPGTIVYNRLSTTDPPKIQSIYSSALTIYSPKYCHDSSYCSEFMHYYQAIQINVSTTGYYSIASESDMYTYGYLYNGTFDPSFISQNLITGNDNNTGYSQFRFVYYLQSTETYVMVVTTYIIYATGRFSLIAIGAGRVNYDRLSITGSSRIYSIYSSALTNSSAIYCHKIYCYPPSYSYQAIQINVSTSGYYRIASNSTMNTYGYLYNGTFDPSFTSQNLIIENDNSAEHEQFGFAYALQSAGTYVVVVTTYSARITGAFSLIMDGPGTVNYEQLNTTSPSIIQSIYPSALTDFSATYCRKIYCYPPSYSYQAIQINVSTSGYYTIVSNSSMDTYGYLYNGTFDPSFTSQNLIIENDNSAEHEQFGFAYALQSAGTYVVVVTTYSARITGAFSLIMIGPGTVNYDQLNKTSPSIIQSIYPSALTDFSATYCRKIYCYPPSYYYQAIQINVLTIGYYSIASNSSMDTYGYLYNGTFDPSFISQNLIIENDDGAGSRQFGLTYYLQSAGTYIVVVTTYSAAIKGRFSLIVSGLAAVTFNHEQ</sequence>
<dbReference type="OrthoDB" id="10429155at2759"/>
<feature type="transmembrane region" description="Helical" evidence="1">
    <location>
        <begin position="413"/>
        <end position="445"/>
    </location>
</feature>
<name>A0A814X768_ADIRI</name>
<evidence type="ECO:0000313" key="2">
    <source>
        <dbReference type="EMBL" id="CAF1210287.1"/>
    </source>
</evidence>
<keyword evidence="4" id="KW-1185">Reference proteome</keyword>
<keyword evidence="1" id="KW-0472">Membrane</keyword>
<dbReference type="Proteomes" id="UP000663828">
    <property type="component" value="Unassembled WGS sequence"/>
</dbReference>
<proteinExistence type="predicted"/>
<gene>
    <name evidence="3" type="ORF">EDS130_LOCUS41195</name>
    <name evidence="2" type="ORF">XAT740_LOCUS24155</name>
</gene>
<evidence type="ECO:0000256" key="1">
    <source>
        <dbReference type="SAM" id="Phobius"/>
    </source>
</evidence>
<organism evidence="2 4">
    <name type="scientific">Adineta ricciae</name>
    <name type="common">Rotifer</name>
    <dbReference type="NCBI Taxonomy" id="249248"/>
    <lineage>
        <taxon>Eukaryota</taxon>
        <taxon>Metazoa</taxon>
        <taxon>Spiralia</taxon>
        <taxon>Gnathifera</taxon>
        <taxon>Rotifera</taxon>
        <taxon>Eurotatoria</taxon>
        <taxon>Bdelloidea</taxon>
        <taxon>Adinetida</taxon>
        <taxon>Adinetidae</taxon>
        <taxon>Adineta</taxon>
    </lineage>
</organism>
<feature type="transmembrane region" description="Helical" evidence="1">
    <location>
        <begin position="867"/>
        <end position="894"/>
    </location>
</feature>
<comment type="caution">
    <text evidence="2">The sequence shown here is derived from an EMBL/GenBank/DDBJ whole genome shotgun (WGS) entry which is preliminary data.</text>
</comment>
<dbReference type="EMBL" id="CAJNOJ010000530">
    <property type="protein sequence ID" value="CAF1477262.1"/>
    <property type="molecule type" value="Genomic_DNA"/>
</dbReference>
<feature type="transmembrane region" description="Helical" evidence="1">
    <location>
        <begin position="1385"/>
        <end position="1410"/>
    </location>
</feature>
<reference evidence="2" key="1">
    <citation type="submission" date="2021-02" db="EMBL/GenBank/DDBJ databases">
        <authorList>
            <person name="Nowell W R."/>
        </authorList>
    </citation>
    <scope>NUCLEOTIDE SEQUENCE</scope>
</reference>
<keyword evidence="1" id="KW-0812">Transmembrane</keyword>
<accession>A0A814X768</accession>
<dbReference type="EMBL" id="CAJNOR010001855">
    <property type="protein sequence ID" value="CAF1210287.1"/>
    <property type="molecule type" value="Genomic_DNA"/>
</dbReference>
<evidence type="ECO:0000313" key="4">
    <source>
        <dbReference type="Proteomes" id="UP000663828"/>
    </source>
</evidence>
<feature type="transmembrane region" description="Helical" evidence="1">
    <location>
        <begin position="1303"/>
        <end position="1327"/>
    </location>
</feature>
<feature type="transmembrane region" description="Helical" evidence="1">
    <location>
        <begin position="960"/>
        <end position="978"/>
    </location>
</feature>
<protein>
    <submittedName>
        <fullName evidence="2">Uncharacterized protein</fullName>
    </submittedName>
</protein>
<keyword evidence="1" id="KW-1133">Transmembrane helix</keyword>
<feature type="transmembrane region" description="Helical" evidence="1">
    <location>
        <begin position="49"/>
        <end position="68"/>
    </location>
</feature>
<dbReference type="Proteomes" id="UP000663852">
    <property type="component" value="Unassembled WGS sequence"/>
</dbReference>